<organism evidence="2 3">
    <name type="scientific">Schistosoma mattheei</name>
    <dbReference type="NCBI Taxonomy" id="31246"/>
    <lineage>
        <taxon>Eukaryota</taxon>
        <taxon>Metazoa</taxon>
        <taxon>Spiralia</taxon>
        <taxon>Lophotrochozoa</taxon>
        <taxon>Platyhelminthes</taxon>
        <taxon>Trematoda</taxon>
        <taxon>Digenea</taxon>
        <taxon>Strigeidida</taxon>
        <taxon>Schistosomatoidea</taxon>
        <taxon>Schistosomatidae</taxon>
        <taxon>Schistosoma</taxon>
    </lineage>
</organism>
<evidence type="ECO:0000256" key="1">
    <source>
        <dbReference type="SAM" id="MobiDB-lite"/>
    </source>
</evidence>
<reference evidence="2 3" key="1">
    <citation type="submission" date="2018-11" db="EMBL/GenBank/DDBJ databases">
        <authorList>
            <consortium name="Pathogen Informatics"/>
        </authorList>
    </citation>
    <scope>NUCLEOTIDE SEQUENCE [LARGE SCALE GENOMIC DNA]</scope>
    <source>
        <strain>Denwood</strain>
        <strain evidence="3">Zambia</strain>
    </source>
</reference>
<proteinExistence type="predicted"/>
<protein>
    <submittedName>
        <fullName evidence="2">Uncharacterized protein</fullName>
    </submittedName>
</protein>
<keyword evidence="3" id="KW-1185">Reference proteome</keyword>
<evidence type="ECO:0000313" key="2">
    <source>
        <dbReference type="EMBL" id="VDP83651.1"/>
    </source>
</evidence>
<feature type="region of interest" description="Disordered" evidence="1">
    <location>
        <begin position="1"/>
        <end position="47"/>
    </location>
</feature>
<sequence length="79" mass="8870">MNIHEDKTSSDQDWSPVVDQSTNINNDSMSCVVSTDDNHPLPMEQHQRIQESSVIGNGDDTLCHHSSQSKEHITSTVFF</sequence>
<feature type="compositionally biased region" description="Basic and acidic residues" evidence="1">
    <location>
        <begin position="1"/>
        <end position="10"/>
    </location>
</feature>
<accession>A0A3P8GLN7</accession>
<feature type="compositionally biased region" description="Polar residues" evidence="1">
    <location>
        <begin position="18"/>
        <end position="35"/>
    </location>
</feature>
<gene>
    <name evidence="2" type="ORF">SMTD_LOCUS20913</name>
</gene>
<name>A0A3P8GLN7_9TREM</name>
<dbReference type="EMBL" id="UZAL01045699">
    <property type="protein sequence ID" value="VDP83651.1"/>
    <property type="molecule type" value="Genomic_DNA"/>
</dbReference>
<evidence type="ECO:0000313" key="3">
    <source>
        <dbReference type="Proteomes" id="UP000269396"/>
    </source>
</evidence>
<dbReference type="AlphaFoldDB" id="A0A3P8GLN7"/>
<dbReference type="Proteomes" id="UP000269396">
    <property type="component" value="Unassembled WGS sequence"/>
</dbReference>